<accession>A0ACD5WJ57</accession>
<evidence type="ECO:0000313" key="1">
    <source>
        <dbReference type="EnsemblPlants" id="AVESA.00010b.r2.4AG0640350.1.CDS"/>
    </source>
</evidence>
<evidence type="ECO:0000313" key="2">
    <source>
        <dbReference type="Proteomes" id="UP001732700"/>
    </source>
</evidence>
<reference evidence="1" key="2">
    <citation type="submission" date="2025-09" db="UniProtKB">
        <authorList>
            <consortium name="EnsemblPlants"/>
        </authorList>
    </citation>
    <scope>IDENTIFICATION</scope>
</reference>
<organism evidence="1 2">
    <name type="scientific">Avena sativa</name>
    <name type="common">Oat</name>
    <dbReference type="NCBI Taxonomy" id="4498"/>
    <lineage>
        <taxon>Eukaryota</taxon>
        <taxon>Viridiplantae</taxon>
        <taxon>Streptophyta</taxon>
        <taxon>Embryophyta</taxon>
        <taxon>Tracheophyta</taxon>
        <taxon>Spermatophyta</taxon>
        <taxon>Magnoliopsida</taxon>
        <taxon>Liliopsida</taxon>
        <taxon>Poales</taxon>
        <taxon>Poaceae</taxon>
        <taxon>BOP clade</taxon>
        <taxon>Pooideae</taxon>
        <taxon>Poodae</taxon>
        <taxon>Poeae</taxon>
        <taxon>Poeae Chloroplast Group 1 (Aveneae type)</taxon>
        <taxon>Aveninae</taxon>
        <taxon>Avena</taxon>
    </lineage>
</organism>
<keyword evidence="2" id="KW-1185">Reference proteome</keyword>
<sequence length="360" mass="41157">MMLRTPPQRKRRADADADAGLDLDPDLAAAVAVATGRTPVSDRRLVPYDRPIALVPASGPGEPSDDMVCTYHCRQMVKSEFVVALDTAEKHVQDYQVLLDTLEKQLSKSEDERTTYKDKLNYVEQELAATKGRESALQERLLKELDGYQERYRDQVKKIGELEVQLKKETDSRISAESSAASAKESVKELERTLQQLSENSEREKRALKKEFSYMQDDSKLSFSKLNAELERMSLRAQNSEKETKMLTEQLEDLKKQLDECLREKNEAEHKLLDSGTLSAQRNPTDDQKLIKLLQEELRNHLTAVSEERDRLRKDQTVSSNQKSRDGDDTLSKKMDQDLSQMEKSSSFLTKQATYPTFES</sequence>
<name>A0ACD5WJ57_AVESA</name>
<reference evidence="1" key="1">
    <citation type="submission" date="2021-05" db="EMBL/GenBank/DDBJ databases">
        <authorList>
            <person name="Scholz U."/>
            <person name="Mascher M."/>
            <person name="Fiebig A."/>
        </authorList>
    </citation>
    <scope>NUCLEOTIDE SEQUENCE [LARGE SCALE GENOMIC DNA]</scope>
</reference>
<proteinExistence type="predicted"/>
<dbReference type="EnsemblPlants" id="AVESA.00010b.r2.4AG0640350.1">
    <property type="protein sequence ID" value="AVESA.00010b.r2.4AG0640350.1.CDS"/>
    <property type="gene ID" value="AVESA.00010b.r2.4AG0640350"/>
</dbReference>
<dbReference type="Proteomes" id="UP001732700">
    <property type="component" value="Chromosome 4A"/>
</dbReference>
<protein>
    <submittedName>
        <fullName evidence="1">Uncharacterized protein</fullName>
    </submittedName>
</protein>